<dbReference type="EMBL" id="MEXR01000006">
    <property type="protein sequence ID" value="OGD10453.1"/>
    <property type="molecule type" value="Genomic_DNA"/>
</dbReference>
<evidence type="ECO:0000313" key="4">
    <source>
        <dbReference type="EMBL" id="OGD10453.1"/>
    </source>
</evidence>
<name>A0A1F4ZVI2_9BACT</name>
<feature type="domain" description="Fibronectin type-III" evidence="3">
    <location>
        <begin position="166"/>
        <end position="256"/>
    </location>
</feature>
<sequence>MTKSLKFSFLLFLGLFLGVSPVRAIDLPDFPSCTSPTGSILVNYESGIHGIPGSSGEYVGSDVVYTVSDTQVTQCFCAVSGSGIQTNWWKLNSLDQEQIEYLKNLGWIYIADGSAWGLDATPYMALNTQYNCGGAPVVTPTPTGSPAPQPCNGCGGAPTWSCTAAKPAAPVVTSVVRSATTAQITWTAVANATHYVISYGTEPGKYIYGVPNTGKVTSYVVGSLVPGTRYYFVVIAVNDCMPSDPSTSGQVLGASTTRGDVLGLASTGSLPAVYLSLALGGLFFALFLLTKKLSRRSA</sequence>
<reference evidence="4 5" key="1">
    <citation type="journal article" date="2016" name="Nat. Commun.">
        <title>Thousands of microbial genomes shed light on interconnected biogeochemical processes in an aquifer system.</title>
        <authorList>
            <person name="Anantharaman K."/>
            <person name="Brown C.T."/>
            <person name="Hug L.A."/>
            <person name="Sharon I."/>
            <person name="Castelle C.J."/>
            <person name="Probst A.J."/>
            <person name="Thomas B.C."/>
            <person name="Singh A."/>
            <person name="Wilkins M.J."/>
            <person name="Karaoz U."/>
            <person name="Brodie E.L."/>
            <person name="Williams K.H."/>
            <person name="Hubbard S.S."/>
            <person name="Banfield J.F."/>
        </authorList>
    </citation>
    <scope>NUCLEOTIDE SEQUENCE [LARGE SCALE GENOMIC DNA]</scope>
</reference>
<evidence type="ECO:0000259" key="3">
    <source>
        <dbReference type="PROSITE" id="PS50853"/>
    </source>
</evidence>
<accession>A0A1F4ZVI2</accession>
<feature type="transmembrane region" description="Helical" evidence="1">
    <location>
        <begin position="272"/>
        <end position="290"/>
    </location>
</feature>
<dbReference type="InterPro" id="IPR013783">
    <property type="entry name" value="Ig-like_fold"/>
</dbReference>
<keyword evidence="1" id="KW-0812">Transmembrane</keyword>
<evidence type="ECO:0000256" key="2">
    <source>
        <dbReference type="SAM" id="SignalP"/>
    </source>
</evidence>
<dbReference type="Pfam" id="PF00041">
    <property type="entry name" value="fn3"/>
    <property type="match status" value="1"/>
</dbReference>
<dbReference type="Proteomes" id="UP000176424">
    <property type="component" value="Unassembled WGS sequence"/>
</dbReference>
<dbReference type="SUPFAM" id="SSF49265">
    <property type="entry name" value="Fibronectin type III"/>
    <property type="match status" value="1"/>
</dbReference>
<dbReference type="Gene3D" id="2.60.40.10">
    <property type="entry name" value="Immunoglobulins"/>
    <property type="match status" value="1"/>
</dbReference>
<organism evidence="4 5">
    <name type="scientific">Candidatus Amesbacteria bacterium RIFOXYB1_FULL_44_23</name>
    <dbReference type="NCBI Taxonomy" id="1797263"/>
    <lineage>
        <taxon>Bacteria</taxon>
        <taxon>Candidatus Amesiibacteriota</taxon>
    </lineage>
</organism>
<dbReference type="PROSITE" id="PS50853">
    <property type="entry name" value="FN3"/>
    <property type="match status" value="1"/>
</dbReference>
<gene>
    <name evidence="4" type="ORF">A2397_02475</name>
</gene>
<keyword evidence="1" id="KW-1133">Transmembrane helix</keyword>
<dbReference type="STRING" id="1797263.A2397_02475"/>
<dbReference type="AlphaFoldDB" id="A0A1F4ZVI2"/>
<comment type="caution">
    <text evidence="4">The sequence shown here is derived from an EMBL/GenBank/DDBJ whole genome shotgun (WGS) entry which is preliminary data.</text>
</comment>
<keyword evidence="2" id="KW-0732">Signal</keyword>
<dbReference type="InterPro" id="IPR036116">
    <property type="entry name" value="FN3_sf"/>
</dbReference>
<keyword evidence="1" id="KW-0472">Membrane</keyword>
<feature type="signal peptide" evidence="2">
    <location>
        <begin position="1"/>
        <end position="24"/>
    </location>
</feature>
<proteinExistence type="predicted"/>
<protein>
    <recommendedName>
        <fullName evidence="3">Fibronectin type-III domain-containing protein</fullName>
    </recommendedName>
</protein>
<dbReference type="InterPro" id="IPR003961">
    <property type="entry name" value="FN3_dom"/>
</dbReference>
<dbReference type="CDD" id="cd00063">
    <property type="entry name" value="FN3"/>
    <property type="match status" value="1"/>
</dbReference>
<evidence type="ECO:0000256" key="1">
    <source>
        <dbReference type="SAM" id="Phobius"/>
    </source>
</evidence>
<feature type="chain" id="PRO_5009516079" description="Fibronectin type-III domain-containing protein" evidence="2">
    <location>
        <begin position="25"/>
        <end position="298"/>
    </location>
</feature>
<dbReference type="SMART" id="SM00060">
    <property type="entry name" value="FN3"/>
    <property type="match status" value="1"/>
</dbReference>
<evidence type="ECO:0000313" key="5">
    <source>
        <dbReference type="Proteomes" id="UP000176424"/>
    </source>
</evidence>